<dbReference type="GO" id="GO:0006281">
    <property type="term" value="P:DNA repair"/>
    <property type="evidence" value="ECO:0007669"/>
    <property type="project" value="UniProtKB-KW"/>
</dbReference>
<evidence type="ECO:0000256" key="2">
    <source>
        <dbReference type="ARBA" id="ARBA00010991"/>
    </source>
</evidence>
<dbReference type="GO" id="GO:0000077">
    <property type="term" value="P:DNA damage checkpoint signaling"/>
    <property type="evidence" value="ECO:0007669"/>
    <property type="project" value="InterPro"/>
</dbReference>
<dbReference type="InterPro" id="IPR003011">
    <property type="entry name" value="Cell_cycle_checkpoint_Rad1"/>
</dbReference>
<dbReference type="Proteomes" id="UP001431783">
    <property type="component" value="Unassembled WGS sequence"/>
</dbReference>
<evidence type="ECO:0000256" key="4">
    <source>
        <dbReference type="ARBA" id="ARBA00023204"/>
    </source>
</evidence>
<dbReference type="PANTHER" id="PTHR10870">
    <property type="entry name" value="CELL CYCLE CHECKPOINT PROTEIN RAD1"/>
    <property type="match status" value="1"/>
</dbReference>
<dbReference type="Pfam" id="PF02144">
    <property type="entry name" value="Rad1"/>
    <property type="match status" value="1"/>
</dbReference>
<gene>
    <name evidence="6" type="ORF">WA026_004062</name>
</gene>
<evidence type="ECO:0000313" key="6">
    <source>
        <dbReference type="EMBL" id="KAK9879217.1"/>
    </source>
</evidence>
<reference evidence="6 7" key="1">
    <citation type="submission" date="2023-03" db="EMBL/GenBank/DDBJ databases">
        <title>Genome insight into feeding habits of ladybird beetles.</title>
        <authorList>
            <person name="Li H.-S."/>
            <person name="Huang Y.-H."/>
            <person name="Pang H."/>
        </authorList>
    </citation>
    <scope>NUCLEOTIDE SEQUENCE [LARGE SCALE GENOMIC DNA]</scope>
    <source>
        <strain evidence="6">SYSU_2023b</strain>
        <tissue evidence="6">Whole body</tissue>
    </source>
</reference>
<name>A0AAW1UFF2_9CUCU</name>
<evidence type="ECO:0008006" key="8">
    <source>
        <dbReference type="Google" id="ProtNLM"/>
    </source>
</evidence>
<evidence type="ECO:0000313" key="7">
    <source>
        <dbReference type="Proteomes" id="UP001431783"/>
    </source>
</evidence>
<evidence type="ECO:0000256" key="5">
    <source>
        <dbReference type="ARBA" id="ARBA00023242"/>
    </source>
</evidence>
<evidence type="ECO:0000256" key="1">
    <source>
        <dbReference type="ARBA" id="ARBA00004123"/>
    </source>
</evidence>
<keyword evidence="4" id="KW-0234">DNA repair</keyword>
<organism evidence="6 7">
    <name type="scientific">Henosepilachna vigintioctopunctata</name>
    <dbReference type="NCBI Taxonomy" id="420089"/>
    <lineage>
        <taxon>Eukaryota</taxon>
        <taxon>Metazoa</taxon>
        <taxon>Ecdysozoa</taxon>
        <taxon>Arthropoda</taxon>
        <taxon>Hexapoda</taxon>
        <taxon>Insecta</taxon>
        <taxon>Pterygota</taxon>
        <taxon>Neoptera</taxon>
        <taxon>Endopterygota</taxon>
        <taxon>Coleoptera</taxon>
        <taxon>Polyphaga</taxon>
        <taxon>Cucujiformia</taxon>
        <taxon>Coccinelloidea</taxon>
        <taxon>Coccinellidae</taxon>
        <taxon>Epilachninae</taxon>
        <taxon>Epilachnini</taxon>
        <taxon>Henosepilachna</taxon>
    </lineage>
</organism>
<accession>A0AAW1UFF2</accession>
<dbReference type="GO" id="GO:0030896">
    <property type="term" value="C:checkpoint clamp complex"/>
    <property type="evidence" value="ECO:0007669"/>
    <property type="project" value="TreeGrafter"/>
</dbReference>
<sequence length="261" mass="29674">MLFSAELIDFKIVYNVLKAVNLNEYAILRPMEEGLKLTLEEMKCTETSVYFPCNMFSSYMIDQNEDISFKISLKVLTECLNIFGDDGNPSLKFTYKSIGSPLCLKMKHLDENIIVDCEMKTFSTDDFQGISLAEECNLNKMVLNASIFQELLYRIDNSADEVNLKLSPDPPYFILTSTGRSGESFVTVSKNSEEISVYQCQKTTQAQYLFSNLRQLLKVMNYASKISISMGETGLLGIQLVINSEDKQMYVEYYVTSLVSE</sequence>
<comment type="similarity">
    <text evidence="2">Belongs to the rad1 family.</text>
</comment>
<keyword evidence="3" id="KW-0227">DNA damage</keyword>
<dbReference type="PANTHER" id="PTHR10870:SF0">
    <property type="entry name" value="CELL CYCLE CHECKPOINT PROTEIN RAD1"/>
    <property type="match status" value="1"/>
</dbReference>
<dbReference type="EMBL" id="JARQZJ010000061">
    <property type="protein sequence ID" value="KAK9879217.1"/>
    <property type="molecule type" value="Genomic_DNA"/>
</dbReference>
<proteinExistence type="inferred from homology"/>
<keyword evidence="7" id="KW-1185">Reference proteome</keyword>
<keyword evidence="5" id="KW-0539">Nucleus</keyword>
<dbReference type="Gene3D" id="3.70.10.10">
    <property type="match status" value="1"/>
</dbReference>
<dbReference type="AlphaFoldDB" id="A0AAW1UFF2"/>
<dbReference type="InterPro" id="IPR003021">
    <property type="entry name" value="Rad1_Rec1_Rad17"/>
</dbReference>
<dbReference type="InterPro" id="IPR046938">
    <property type="entry name" value="DNA_clamp_sf"/>
</dbReference>
<dbReference type="SUPFAM" id="SSF55979">
    <property type="entry name" value="DNA clamp"/>
    <property type="match status" value="1"/>
</dbReference>
<comment type="caution">
    <text evidence="6">The sequence shown here is derived from an EMBL/GenBank/DDBJ whole genome shotgun (WGS) entry which is preliminary data.</text>
</comment>
<protein>
    <recommendedName>
        <fullName evidence="8">Cell cycle checkpoint protein RAD1</fullName>
    </recommendedName>
</protein>
<dbReference type="PRINTS" id="PR01245">
    <property type="entry name" value="RAD1REC1"/>
</dbReference>
<comment type="subcellular location">
    <subcellularLocation>
        <location evidence="1">Nucleus</location>
    </subcellularLocation>
</comment>
<evidence type="ECO:0000256" key="3">
    <source>
        <dbReference type="ARBA" id="ARBA00022763"/>
    </source>
</evidence>
<dbReference type="PRINTS" id="PR01246">
    <property type="entry name" value="RAD1REPAIR"/>
</dbReference>